<evidence type="ECO:0000256" key="2">
    <source>
        <dbReference type="ARBA" id="ARBA00022679"/>
    </source>
</evidence>
<sequence length="145" mass="16039">MELLGMPPQRLLDQSKRAKNFISSKGIPRYCTCSTMNDGSMVLAGGLSRRGKPRGPPGSKELKRALKGCEDPLFLDFIQRCLDWDPETRLTPNQALRHAWLRRRLPRAPGEKVDQNGAGMSRSGSTGGPRTPKGQQQVSYSDNTT</sequence>
<dbReference type="PANTHER" id="PTHR24058:SF112">
    <property type="entry name" value="DUAL SPECIFICITY TYROSINE-PHOSPHORYLATION-REGULATED KINASE 3 HOMOLOG-RELATED"/>
    <property type="match status" value="1"/>
</dbReference>
<evidence type="ECO:0000256" key="1">
    <source>
        <dbReference type="ARBA" id="ARBA00022527"/>
    </source>
</evidence>
<evidence type="ECO:0008006" key="9">
    <source>
        <dbReference type="Google" id="ProtNLM"/>
    </source>
</evidence>
<dbReference type="GO" id="GO:0005524">
    <property type="term" value="F:ATP binding"/>
    <property type="evidence" value="ECO:0007669"/>
    <property type="project" value="UniProtKB-KW"/>
</dbReference>
<accession>A0ABD1EI48</accession>
<protein>
    <recommendedName>
        <fullName evidence="9">Dual specificity tyrosine-phosphorylation-regulated kinase 2</fullName>
    </recommendedName>
</protein>
<keyword evidence="1" id="KW-0723">Serine/threonine-protein kinase</keyword>
<feature type="region of interest" description="Disordered" evidence="6">
    <location>
        <begin position="101"/>
        <end position="145"/>
    </location>
</feature>
<reference evidence="7 8" key="1">
    <citation type="submission" date="2024-05" db="EMBL/GenBank/DDBJ databases">
        <title>Genetic variation in Jamaican populations of the coffee berry borer (Hypothenemus hampei).</title>
        <authorList>
            <person name="Errbii M."/>
            <person name="Myrie A."/>
        </authorList>
    </citation>
    <scope>NUCLEOTIDE SEQUENCE [LARGE SCALE GENOMIC DNA]</scope>
    <source>
        <strain evidence="7">JA-Hopewell-2020-01-JO</strain>
        <tissue evidence="7">Whole body</tissue>
    </source>
</reference>
<evidence type="ECO:0000313" key="7">
    <source>
        <dbReference type="EMBL" id="KAL1492836.1"/>
    </source>
</evidence>
<dbReference type="SUPFAM" id="SSF56112">
    <property type="entry name" value="Protein kinase-like (PK-like)"/>
    <property type="match status" value="1"/>
</dbReference>
<proteinExistence type="predicted"/>
<dbReference type="InterPro" id="IPR050494">
    <property type="entry name" value="Ser_Thr_dual-spec_kinase"/>
</dbReference>
<dbReference type="Gene3D" id="1.10.510.10">
    <property type="entry name" value="Transferase(Phosphotransferase) domain 1"/>
    <property type="match status" value="1"/>
</dbReference>
<dbReference type="GO" id="GO:0004674">
    <property type="term" value="F:protein serine/threonine kinase activity"/>
    <property type="evidence" value="ECO:0007669"/>
    <property type="project" value="UniProtKB-KW"/>
</dbReference>
<keyword evidence="5" id="KW-0067">ATP-binding</keyword>
<keyword evidence="8" id="KW-1185">Reference proteome</keyword>
<keyword evidence="4" id="KW-0418">Kinase</keyword>
<organism evidence="7 8">
    <name type="scientific">Hypothenemus hampei</name>
    <name type="common">Coffee berry borer</name>
    <dbReference type="NCBI Taxonomy" id="57062"/>
    <lineage>
        <taxon>Eukaryota</taxon>
        <taxon>Metazoa</taxon>
        <taxon>Ecdysozoa</taxon>
        <taxon>Arthropoda</taxon>
        <taxon>Hexapoda</taxon>
        <taxon>Insecta</taxon>
        <taxon>Pterygota</taxon>
        <taxon>Neoptera</taxon>
        <taxon>Endopterygota</taxon>
        <taxon>Coleoptera</taxon>
        <taxon>Polyphaga</taxon>
        <taxon>Cucujiformia</taxon>
        <taxon>Curculionidae</taxon>
        <taxon>Scolytinae</taxon>
        <taxon>Hypothenemus</taxon>
    </lineage>
</organism>
<evidence type="ECO:0000256" key="4">
    <source>
        <dbReference type="ARBA" id="ARBA00022777"/>
    </source>
</evidence>
<keyword evidence="2" id="KW-0808">Transferase</keyword>
<feature type="compositionally biased region" description="Polar residues" evidence="6">
    <location>
        <begin position="133"/>
        <end position="145"/>
    </location>
</feature>
<dbReference type="PANTHER" id="PTHR24058">
    <property type="entry name" value="DUAL SPECIFICITY PROTEIN KINASE"/>
    <property type="match status" value="1"/>
</dbReference>
<dbReference type="AlphaFoldDB" id="A0ABD1EI48"/>
<evidence type="ECO:0000256" key="5">
    <source>
        <dbReference type="ARBA" id="ARBA00022840"/>
    </source>
</evidence>
<keyword evidence="3" id="KW-0547">Nucleotide-binding</keyword>
<evidence type="ECO:0000313" key="8">
    <source>
        <dbReference type="Proteomes" id="UP001566132"/>
    </source>
</evidence>
<dbReference type="EMBL" id="JBDJPC010000008">
    <property type="protein sequence ID" value="KAL1492836.1"/>
    <property type="molecule type" value="Genomic_DNA"/>
</dbReference>
<name>A0ABD1EI48_HYPHA</name>
<comment type="caution">
    <text evidence="7">The sequence shown here is derived from an EMBL/GenBank/DDBJ whole genome shotgun (WGS) entry which is preliminary data.</text>
</comment>
<dbReference type="InterPro" id="IPR011009">
    <property type="entry name" value="Kinase-like_dom_sf"/>
</dbReference>
<evidence type="ECO:0000256" key="6">
    <source>
        <dbReference type="SAM" id="MobiDB-lite"/>
    </source>
</evidence>
<gene>
    <name evidence="7" type="ORF">ABEB36_011018</name>
</gene>
<evidence type="ECO:0000256" key="3">
    <source>
        <dbReference type="ARBA" id="ARBA00022741"/>
    </source>
</evidence>
<dbReference type="Proteomes" id="UP001566132">
    <property type="component" value="Unassembled WGS sequence"/>
</dbReference>